<keyword evidence="7" id="KW-1185">Reference proteome</keyword>
<sequence>MKIGQLAAQTGISIRMLRYYEEKALISPERLESGYREYNQSHVLLIEKIKVLNRAGLTLDEIRPLLACHLSGKNADQICPALRQQVEKKIVVMEDEINNLKQCQQLLSRILEPEHDQ</sequence>
<dbReference type="PROSITE" id="PS50937">
    <property type="entry name" value="HTH_MERR_2"/>
    <property type="match status" value="1"/>
</dbReference>
<evidence type="ECO:0000313" key="7">
    <source>
        <dbReference type="Proteomes" id="UP000184600"/>
    </source>
</evidence>
<organism evidence="6 7">
    <name type="scientific">Vibrio quintilis</name>
    <dbReference type="NCBI Taxonomy" id="1117707"/>
    <lineage>
        <taxon>Bacteria</taxon>
        <taxon>Pseudomonadati</taxon>
        <taxon>Pseudomonadota</taxon>
        <taxon>Gammaproteobacteria</taxon>
        <taxon>Vibrionales</taxon>
        <taxon>Vibrionaceae</taxon>
        <taxon>Vibrio</taxon>
    </lineage>
</organism>
<dbReference type="PANTHER" id="PTHR30204:SF69">
    <property type="entry name" value="MERR-FAMILY TRANSCRIPTIONAL REGULATOR"/>
    <property type="match status" value="1"/>
</dbReference>
<dbReference type="GO" id="GO:0003677">
    <property type="term" value="F:DNA binding"/>
    <property type="evidence" value="ECO:0007669"/>
    <property type="project" value="UniProtKB-KW"/>
</dbReference>
<dbReference type="RefSeq" id="WP_073581709.1">
    <property type="nucleotide sequence ID" value="NZ_AP024897.1"/>
</dbReference>
<name>A0A1M7YTY7_9VIBR</name>
<evidence type="ECO:0000256" key="1">
    <source>
        <dbReference type="ARBA" id="ARBA00022491"/>
    </source>
</evidence>
<dbReference type="EMBL" id="FRFG01000020">
    <property type="protein sequence ID" value="SHO56083.1"/>
    <property type="molecule type" value="Genomic_DNA"/>
</dbReference>
<dbReference type="InterPro" id="IPR009061">
    <property type="entry name" value="DNA-bd_dom_put_sf"/>
</dbReference>
<keyword evidence="3" id="KW-0238">DNA-binding</keyword>
<reference evidence="7" key="1">
    <citation type="submission" date="2016-12" db="EMBL/GenBank/DDBJ databases">
        <authorList>
            <person name="Rodrigo-Torres L."/>
            <person name="Arahal R.D."/>
            <person name="Lucena T."/>
        </authorList>
    </citation>
    <scope>NUCLEOTIDE SEQUENCE [LARGE SCALE GENOMIC DNA]</scope>
</reference>
<evidence type="ECO:0000256" key="2">
    <source>
        <dbReference type="ARBA" id="ARBA00023015"/>
    </source>
</evidence>
<dbReference type="Proteomes" id="UP000184600">
    <property type="component" value="Unassembled WGS sequence"/>
</dbReference>
<evidence type="ECO:0000313" key="6">
    <source>
        <dbReference type="EMBL" id="SHO56083.1"/>
    </source>
</evidence>
<dbReference type="InterPro" id="IPR000551">
    <property type="entry name" value="MerR-type_HTH_dom"/>
</dbReference>
<evidence type="ECO:0000256" key="4">
    <source>
        <dbReference type="ARBA" id="ARBA00023163"/>
    </source>
</evidence>
<keyword evidence="1" id="KW-0678">Repressor</keyword>
<dbReference type="Gene3D" id="1.10.1660.10">
    <property type="match status" value="1"/>
</dbReference>
<dbReference type="Pfam" id="PF13411">
    <property type="entry name" value="MerR_1"/>
    <property type="match status" value="1"/>
</dbReference>
<dbReference type="InterPro" id="IPR047057">
    <property type="entry name" value="MerR_fam"/>
</dbReference>
<dbReference type="PANTHER" id="PTHR30204">
    <property type="entry name" value="REDOX-CYCLING DRUG-SENSING TRANSCRIPTIONAL ACTIVATOR SOXR"/>
    <property type="match status" value="1"/>
</dbReference>
<keyword evidence="4" id="KW-0804">Transcription</keyword>
<feature type="domain" description="HTH merR-type" evidence="5">
    <location>
        <begin position="1"/>
        <end position="68"/>
    </location>
</feature>
<dbReference type="PRINTS" id="PR00040">
    <property type="entry name" value="HTHMERR"/>
</dbReference>
<dbReference type="OrthoDB" id="9808480at2"/>
<gene>
    <name evidence="6" type="primary">merR1</name>
    <name evidence="6" type="ORF">VQ7734_01846</name>
</gene>
<dbReference type="GO" id="GO:0003700">
    <property type="term" value="F:DNA-binding transcription factor activity"/>
    <property type="evidence" value="ECO:0007669"/>
    <property type="project" value="InterPro"/>
</dbReference>
<dbReference type="SUPFAM" id="SSF46955">
    <property type="entry name" value="Putative DNA-binding domain"/>
    <property type="match status" value="1"/>
</dbReference>
<keyword evidence="2" id="KW-0805">Transcription regulation</keyword>
<dbReference type="AlphaFoldDB" id="A0A1M7YTY7"/>
<dbReference type="STRING" id="1117707.VQ7734_01846"/>
<dbReference type="SMART" id="SM00422">
    <property type="entry name" value="HTH_MERR"/>
    <property type="match status" value="1"/>
</dbReference>
<proteinExistence type="predicted"/>
<evidence type="ECO:0000259" key="5">
    <source>
        <dbReference type="PROSITE" id="PS50937"/>
    </source>
</evidence>
<protein>
    <submittedName>
        <fullName evidence="6">Mercuric resistance operon regulatory protein</fullName>
    </submittedName>
</protein>
<accession>A0A1M7YTY7</accession>
<evidence type="ECO:0000256" key="3">
    <source>
        <dbReference type="ARBA" id="ARBA00023125"/>
    </source>
</evidence>